<proteinExistence type="predicted"/>
<accession>A0A9D5B2Q7</accession>
<evidence type="ECO:0000313" key="2">
    <source>
        <dbReference type="Proteomes" id="UP001058974"/>
    </source>
</evidence>
<dbReference type="EMBL" id="JAMSHJ010000002">
    <property type="protein sequence ID" value="KAI5433297.1"/>
    <property type="molecule type" value="Genomic_DNA"/>
</dbReference>
<evidence type="ECO:0000313" key="1">
    <source>
        <dbReference type="EMBL" id="KAI5433297.1"/>
    </source>
</evidence>
<reference evidence="1 2" key="1">
    <citation type="journal article" date="2022" name="Nat. Genet.">
        <title>Improved pea reference genome and pan-genome highlight genomic features and evolutionary characteristics.</title>
        <authorList>
            <person name="Yang T."/>
            <person name="Liu R."/>
            <person name="Luo Y."/>
            <person name="Hu S."/>
            <person name="Wang D."/>
            <person name="Wang C."/>
            <person name="Pandey M.K."/>
            <person name="Ge S."/>
            <person name="Xu Q."/>
            <person name="Li N."/>
            <person name="Li G."/>
            <person name="Huang Y."/>
            <person name="Saxena R.K."/>
            <person name="Ji Y."/>
            <person name="Li M."/>
            <person name="Yan X."/>
            <person name="He Y."/>
            <person name="Liu Y."/>
            <person name="Wang X."/>
            <person name="Xiang C."/>
            <person name="Varshney R.K."/>
            <person name="Ding H."/>
            <person name="Gao S."/>
            <person name="Zong X."/>
        </authorList>
    </citation>
    <scope>NUCLEOTIDE SEQUENCE [LARGE SCALE GENOMIC DNA]</scope>
    <source>
        <strain evidence="1 2">cv. Zhongwan 6</strain>
    </source>
</reference>
<gene>
    <name evidence="1" type="ORF">KIW84_020541</name>
</gene>
<dbReference type="Gene3D" id="3.30.160.20">
    <property type="match status" value="1"/>
</dbReference>
<protein>
    <submittedName>
        <fullName evidence="1">Uncharacterized protein</fullName>
    </submittedName>
</protein>
<organism evidence="1 2">
    <name type="scientific">Pisum sativum</name>
    <name type="common">Garden pea</name>
    <name type="synonym">Lathyrus oleraceus</name>
    <dbReference type="NCBI Taxonomy" id="3888"/>
    <lineage>
        <taxon>Eukaryota</taxon>
        <taxon>Viridiplantae</taxon>
        <taxon>Streptophyta</taxon>
        <taxon>Embryophyta</taxon>
        <taxon>Tracheophyta</taxon>
        <taxon>Spermatophyta</taxon>
        <taxon>Magnoliopsida</taxon>
        <taxon>eudicotyledons</taxon>
        <taxon>Gunneridae</taxon>
        <taxon>Pentapetalae</taxon>
        <taxon>rosids</taxon>
        <taxon>fabids</taxon>
        <taxon>Fabales</taxon>
        <taxon>Fabaceae</taxon>
        <taxon>Papilionoideae</taxon>
        <taxon>50 kb inversion clade</taxon>
        <taxon>NPAAA clade</taxon>
        <taxon>Hologalegina</taxon>
        <taxon>IRL clade</taxon>
        <taxon>Fabeae</taxon>
        <taxon>Lathyrus</taxon>
    </lineage>
</organism>
<dbReference type="Gramene" id="Psat02G0054100-T1">
    <property type="protein sequence ID" value="KAI5433297.1"/>
    <property type="gene ID" value="KIW84_020541"/>
</dbReference>
<sequence>MDTAREELPDTMAAVKLSAMEISDLTTELTDFGQEITQGVRSSTRAVRSVEQGLRGLTTMPSSSASLQGMEYSPYTEADSGALSVGRNARGMKEDNKRCFGADSYFARSGTKTATGDNALQDLPKECIVKDEGTPQDKKFVTAVQIATPSATLQMSGDEKSRVKDAENSAASLMIRALQ</sequence>
<dbReference type="PANTHER" id="PTHR33825:SF5">
    <property type="entry name" value="TRANSMEMBRANE PROTEIN"/>
    <property type="match status" value="1"/>
</dbReference>
<dbReference type="Proteomes" id="UP001058974">
    <property type="component" value="Chromosome 2"/>
</dbReference>
<comment type="caution">
    <text evidence="1">The sequence shown here is derived from an EMBL/GenBank/DDBJ whole genome shotgun (WGS) entry which is preliminary data.</text>
</comment>
<keyword evidence="2" id="KW-1185">Reference proteome</keyword>
<dbReference type="PANTHER" id="PTHR33825">
    <property type="entry name" value="CHITINASE-LIKE PROTEIN"/>
    <property type="match status" value="1"/>
</dbReference>
<name>A0A9D5B2Q7_PEA</name>
<dbReference type="AlphaFoldDB" id="A0A9D5B2Q7"/>